<keyword evidence="13" id="KW-1185">Reference proteome</keyword>
<dbReference type="Pfam" id="PF04612">
    <property type="entry name" value="T2SSM"/>
    <property type="match status" value="1"/>
</dbReference>
<keyword evidence="8 11" id="KW-1133">Transmembrane helix</keyword>
<dbReference type="GO" id="GO:0005886">
    <property type="term" value="C:plasma membrane"/>
    <property type="evidence" value="ECO:0007669"/>
    <property type="project" value="UniProtKB-SubCell"/>
</dbReference>
<evidence type="ECO:0000313" key="13">
    <source>
        <dbReference type="Proteomes" id="UP000265560"/>
    </source>
</evidence>
<evidence type="ECO:0000313" key="12">
    <source>
        <dbReference type="EMBL" id="AYC33509.1"/>
    </source>
</evidence>
<evidence type="ECO:0000256" key="6">
    <source>
        <dbReference type="ARBA" id="ARBA00022692"/>
    </source>
</evidence>
<reference evidence="13" key="1">
    <citation type="submission" date="2018-09" db="EMBL/GenBank/DDBJ databases">
        <authorList>
            <person name="Zhu H."/>
        </authorList>
    </citation>
    <scope>NUCLEOTIDE SEQUENCE [LARGE SCALE GENOMIC DNA]</scope>
    <source>
        <strain evidence="13">K2W31S-8</strain>
    </source>
</reference>
<dbReference type="PIRSF" id="PIRSF006291">
    <property type="entry name" value="GspM"/>
    <property type="match status" value="1"/>
</dbReference>
<evidence type="ECO:0000256" key="8">
    <source>
        <dbReference type="ARBA" id="ARBA00022989"/>
    </source>
</evidence>
<dbReference type="AlphaFoldDB" id="A0A385Z2L9"/>
<dbReference type="GO" id="GO:0015627">
    <property type="term" value="C:type II protein secretion system complex"/>
    <property type="evidence" value="ECO:0007669"/>
    <property type="project" value="InterPro"/>
</dbReference>
<sequence length="174" mass="18933">MNTLTGLSQPLALRLEKSPLLQRWRALAPRERLALSVLALFLLAALLYLGLWRPAEQSRAVARSYFEQQRELHAYLEAQAPLARGLQGKPKVSVDPARLQGLVTAAAVQQGLTVERLDSEGDGGLQVSLQPAPFAQLLRWFGVLESQGVRIGEAGLDRNADGRVAARLTLHAGP</sequence>
<protein>
    <recommendedName>
        <fullName evidence="10">Type II secretion system protein M</fullName>
        <shortName evidence="10">T2SS protein M</shortName>
    </recommendedName>
    <alternativeName>
        <fullName evidence="10">General secretion pathway protein M</fullName>
    </alternativeName>
</protein>
<evidence type="ECO:0000256" key="4">
    <source>
        <dbReference type="ARBA" id="ARBA00022475"/>
    </source>
</evidence>
<comment type="function">
    <text evidence="10">Inner membrane component of the type II secretion system required for the energy-dependent secretion of extracellular factors such as proteases and toxins from the periplasm.</text>
</comment>
<proteinExistence type="inferred from homology"/>
<keyword evidence="6 11" id="KW-0812">Transmembrane</keyword>
<dbReference type="Gene3D" id="3.30.1360.100">
    <property type="entry name" value="General secretion pathway protein M, EpsM"/>
    <property type="match status" value="1"/>
</dbReference>
<comment type="similarity">
    <text evidence="2 10">Belongs to the GSP M family.</text>
</comment>
<evidence type="ECO:0000256" key="5">
    <source>
        <dbReference type="ARBA" id="ARBA00022519"/>
    </source>
</evidence>
<keyword evidence="9 10" id="KW-0472">Membrane</keyword>
<evidence type="ECO:0000256" key="9">
    <source>
        <dbReference type="ARBA" id="ARBA00023136"/>
    </source>
</evidence>
<evidence type="ECO:0000256" key="7">
    <source>
        <dbReference type="ARBA" id="ARBA00022927"/>
    </source>
</evidence>
<evidence type="ECO:0000256" key="11">
    <source>
        <dbReference type="SAM" id="Phobius"/>
    </source>
</evidence>
<dbReference type="Proteomes" id="UP000265560">
    <property type="component" value="Chromosome"/>
</dbReference>
<accession>A0A385Z2L9</accession>
<dbReference type="InterPro" id="IPR007690">
    <property type="entry name" value="T2SS_GspM"/>
</dbReference>
<keyword evidence="5 10" id="KW-0997">Cell inner membrane</keyword>
<dbReference type="GO" id="GO:0015628">
    <property type="term" value="P:protein secretion by the type II secretion system"/>
    <property type="evidence" value="ECO:0007669"/>
    <property type="project" value="InterPro"/>
</dbReference>
<evidence type="ECO:0000256" key="1">
    <source>
        <dbReference type="ARBA" id="ARBA00004377"/>
    </source>
</evidence>
<gene>
    <name evidence="12" type="ORF">D3880_14590</name>
</gene>
<keyword evidence="7 10" id="KW-0653">Protein transport</keyword>
<dbReference type="SUPFAM" id="SSF103054">
    <property type="entry name" value="General secretion pathway protein M, EpsM"/>
    <property type="match status" value="1"/>
</dbReference>
<dbReference type="InterPro" id="IPR023229">
    <property type="entry name" value="T2SS_M_periplasmic_sf"/>
</dbReference>
<evidence type="ECO:0000256" key="2">
    <source>
        <dbReference type="ARBA" id="ARBA00010637"/>
    </source>
</evidence>
<evidence type="ECO:0000256" key="10">
    <source>
        <dbReference type="PIRNR" id="PIRNR006291"/>
    </source>
</evidence>
<dbReference type="EMBL" id="CP032419">
    <property type="protein sequence ID" value="AYC33509.1"/>
    <property type="molecule type" value="Genomic_DNA"/>
</dbReference>
<keyword evidence="4 10" id="KW-1003">Cell membrane</keyword>
<keyword evidence="3 10" id="KW-0813">Transport</keyword>
<evidence type="ECO:0000256" key="3">
    <source>
        <dbReference type="ARBA" id="ARBA00022448"/>
    </source>
</evidence>
<name>A0A385Z2L9_9PSED</name>
<dbReference type="KEGG" id="pcav:D3880_14590"/>
<comment type="subcellular location">
    <subcellularLocation>
        <location evidence="1">Cell inner membrane</location>
        <topology evidence="1">Single-pass membrane protein</topology>
    </subcellularLocation>
</comment>
<dbReference type="OrthoDB" id="7013123at2"/>
<dbReference type="RefSeq" id="WP_119894164.1">
    <property type="nucleotide sequence ID" value="NZ_CP032419.1"/>
</dbReference>
<organism evidence="12 13">
    <name type="scientific">Pseudomonas cavernae</name>
    <dbReference type="NCBI Taxonomy" id="2320867"/>
    <lineage>
        <taxon>Bacteria</taxon>
        <taxon>Pseudomonadati</taxon>
        <taxon>Pseudomonadota</taxon>
        <taxon>Gammaproteobacteria</taxon>
        <taxon>Pseudomonadales</taxon>
        <taxon>Pseudomonadaceae</taxon>
        <taxon>Pseudomonas</taxon>
    </lineage>
</organism>
<feature type="transmembrane region" description="Helical" evidence="11">
    <location>
        <begin position="33"/>
        <end position="52"/>
    </location>
</feature>